<feature type="chain" id="PRO_5046708906" evidence="2">
    <location>
        <begin position="26"/>
        <end position="288"/>
    </location>
</feature>
<keyword evidence="2" id="KW-0732">Signal</keyword>
<comment type="caution">
    <text evidence="3">The sequence shown here is derived from an EMBL/GenBank/DDBJ whole genome shotgun (WGS) entry which is preliminary data.</text>
</comment>
<keyword evidence="4" id="KW-1185">Reference proteome</keyword>
<protein>
    <submittedName>
        <fullName evidence="3">Uncharacterized protein</fullName>
    </submittedName>
</protein>
<sequence>MMNSVLYFSFAVVFTFLLSTGHVMTQEISKGNKEQSSEKNNNGNNFKYPTSFQDLNKEKRHYKSSRYVEGSLRSGGPSDYYQKEDNYGAIHPSSDSQQDGLVFRFGHPRIGQITVPFPFTNSMFVPPKATQRNSLYTTPPPAAIHGYYLGYQPLGLKHVGSASSDGPANYYHKKDPYATSDYQPDDFCFRRFGCVQFGKIPTPFPLSNSMFVPPKPQRNSLYATNSAGATHGYYGYQPLGLEHHIENFEDGRAIKHRKIMTRPSKIDGSLFHVIPAAKISSMMTNGGK</sequence>
<dbReference type="Proteomes" id="UP001341840">
    <property type="component" value="Unassembled WGS sequence"/>
</dbReference>
<evidence type="ECO:0000256" key="1">
    <source>
        <dbReference type="SAM" id="MobiDB-lite"/>
    </source>
</evidence>
<evidence type="ECO:0000313" key="4">
    <source>
        <dbReference type="Proteomes" id="UP001341840"/>
    </source>
</evidence>
<feature type="compositionally biased region" description="Polar residues" evidence="1">
    <location>
        <begin position="38"/>
        <end position="51"/>
    </location>
</feature>
<name>A0ABU6RPH4_9FABA</name>
<feature type="region of interest" description="Disordered" evidence="1">
    <location>
        <begin position="29"/>
        <end position="51"/>
    </location>
</feature>
<gene>
    <name evidence="3" type="ORF">PIB30_073612</name>
</gene>
<proteinExistence type="predicted"/>
<reference evidence="3 4" key="1">
    <citation type="journal article" date="2023" name="Plants (Basel)">
        <title>Bridging the Gap: Combining Genomics and Transcriptomics Approaches to Understand Stylosanthes scabra, an Orphan Legume from the Brazilian Caatinga.</title>
        <authorList>
            <person name="Ferreira-Neto J.R.C."/>
            <person name="da Silva M.D."/>
            <person name="Binneck E."/>
            <person name="de Melo N.F."/>
            <person name="da Silva R.H."/>
            <person name="de Melo A.L.T.M."/>
            <person name="Pandolfi V."/>
            <person name="Bustamante F.O."/>
            <person name="Brasileiro-Vidal A.C."/>
            <person name="Benko-Iseppon A.M."/>
        </authorList>
    </citation>
    <scope>NUCLEOTIDE SEQUENCE [LARGE SCALE GENOMIC DNA]</scope>
    <source>
        <tissue evidence="3">Leaves</tissue>
    </source>
</reference>
<organism evidence="3 4">
    <name type="scientific">Stylosanthes scabra</name>
    <dbReference type="NCBI Taxonomy" id="79078"/>
    <lineage>
        <taxon>Eukaryota</taxon>
        <taxon>Viridiplantae</taxon>
        <taxon>Streptophyta</taxon>
        <taxon>Embryophyta</taxon>
        <taxon>Tracheophyta</taxon>
        <taxon>Spermatophyta</taxon>
        <taxon>Magnoliopsida</taxon>
        <taxon>eudicotyledons</taxon>
        <taxon>Gunneridae</taxon>
        <taxon>Pentapetalae</taxon>
        <taxon>rosids</taxon>
        <taxon>fabids</taxon>
        <taxon>Fabales</taxon>
        <taxon>Fabaceae</taxon>
        <taxon>Papilionoideae</taxon>
        <taxon>50 kb inversion clade</taxon>
        <taxon>dalbergioids sensu lato</taxon>
        <taxon>Dalbergieae</taxon>
        <taxon>Pterocarpus clade</taxon>
        <taxon>Stylosanthes</taxon>
    </lineage>
</organism>
<evidence type="ECO:0000313" key="3">
    <source>
        <dbReference type="EMBL" id="MED6125957.1"/>
    </source>
</evidence>
<accession>A0ABU6RPH4</accession>
<evidence type="ECO:0000256" key="2">
    <source>
        <dbReference type="SAM" id="SignalP"/>
    </source>
</evidence>
<dbReference type="EMBL" id="JASCZI010031105">
    <property type="protein sequence ID" value="MED6125957.1"/>
    <property type="molecule type" value="Genomic_DNA"/>
</dbReference>
<feature type="signal peptide" evidence="2">
    <location>
        <begin position="1"/>
        <end position="25"/>
    </location>
</feature>